<reference evidence="12" key="1">
    <citation type="submission" date="2022-01" db="EMBL/GenBank/DDBJ databases">
        <authorList>
            <person name="King R."/>
        </authorList>
    </citation>
    <scope>NUCLEOTIDE SEQUENCE</scope>
</reference>
<dbReference type="Gene3D" id="3.30.1370.10">
    <property type="entry name" value="K Homology domain, type 1"/>
    <property type="match status" value="1"/>
</dbReference>
<evidence type="ECO:0000313" key="12">
    <source>
        <dbReference type="EMBL" id="CAG9809328.1"/>
    </source>
</evidence>
<dbReference type="EMBL" id="OU895879">
    <property type="protein sequence ID" value="CAG9809328.1"/>
    <property type="molecule type" value="Genomic_DNA"/>
</dbReference>
<accession>A0A9N9S6W0</accession>
<dbReference type="GO" id="GO:0003723">
    <property type="term" value="F:RNA binding"/>
    <property type="evidence" value="ECO:0007669"/>
    <property type="project" value="UniProtKB-UniRule"/>
</dbReference>
<feature type="compositionally biased region" description="Low complexity" evidence="9">
    <location>
        <begin position="144"/>
        <end position="170"/>
    </location>
</feature>
<keyword evidence="13" id="KW-1185">Reference proteome</keyword>
<evidence type="ECO:0000256" key="5">
    <source>
        <dbReference type="ARBA" id="ARBA00022840"/>
    </source>
</evidence>
<comment type="similarity">
    <text evidence="8">Belongs to the DEAD box helicase family.</text>
</comment>
<dbReference type="AlphaFoldDB" id="A0A9N9S6W0"/>
<feature type="region of interest" description="Disordered" evidence="9">
    <location>
        <begin position="68"/>
        <end position="191"/>
    </location>
</feature>
<dbReference type="InterPro" id="IPR000629">
    <property type="entry name" value="RNA-helicase_DEAD-box_CS"/>
</dbReference>
<evidence type="ECO:0000259" key="10">
    <source>
        <dbReference type="PROSITE" id="PS51192"/>
    </source>
</evidence>
<feature type="region of interest" description="Disordered" evidence="9">
    <location>
        <begin position="207"/>
        <end position="263"/>
    </location>
</feature>
<keyword evidence="2 8" id="KW-0547">Nucleotide-binding</keyword>
<gene>
    <name evidence="12" type="ORF">CHIRRI_LOCUS12155</name>
</gene>
<dbReference type="PROSITE" id="PS50084">
    <property type="entry name" value="KH_TYPE_1"/>
    <property type="match status" value="1"/>
</dbReference>
<proteinExistence type="inferred from homology"/>
<evidence type="ECO:0000256" key="3">
    <source>
        <dbReference type="ARBA" id="ARBA00022801"/>
    </source>
</evidence>
<dbReference type="Gene3D" id="3.40.50.300">
    <property type="entry name" value="P-loop containing nucleotide triphosphate hydrolases"/>
    <property type="match status" value="2"/>
</dbReference>
<dbReference type="InterPro" id="IPR001650">
    <property type="entry name" value="Helicase_C-like"/>
</dbReference>
<dbReference type="InterPro" id="IPR014001">
    <property type="entry name" value="Helicase_ATP-bd"/>
</dbReference>
<evidence type="ECO:0000259" key="11">
    <source>
        <dbReference type="PROSITE" id="PS51194"/>
    </source>
</evidence>
<dbReference type="SUPFAM" id="SSF54791">
    <property type="entry name" value="Eukaryotic type KH-domain (KH-domain type I)"/>
    <property type="match status" value="1"/>
</dbReference>
<dbReference type="InterPro" id="IPR036612">
    <property type="entry name" value="KH_dom_type_1_sf"/>
</dbReference>
<name>A0A9N9S6W0_9DIPT</name>
<dbReference type="OrthoDB" id="196131at2759"/>
<feature type="domain" description="Helicase C-terminal" evidence="11">
    <location>
        <begin position="561"/>
        <end position="723"/>
    </location>
</feature>
<keyword evidence="7" id="KW-0694">RNA-binding</keyword>
<dbReference type="SMART" id="SM00490">
    <property type="entry name" value="HELICc"/>
    <property type="match status" value="1"/>
</dbReference>
<dbReference type="GO" id="GO:0031047">
    <property type="term" value="P:regulatory ncRNA-mediated gene silencing"/>
    <property type="evidence" value="ECO:0007669"/>
    <property type="project" value="UniProtKB-ARBA"/>
</dbReference>
<dbReference type="SMART" id="SM00322">
    <property type="entry name" value="KH"/>
    <property type="match status" value="1"/>
</dbReference>
<dbReference type="SUPFAM" id="SSF52540">
    <property type="entry name" value="P-loop containing nucleoside triphosphate hydrolases"/>
    <property type="match status" value="1"/>
</dbReference>
<keyword evidence="5 8" id="KW-0067">ATP-binding</keyword>
<dbReference type="InterPro" id="IPR027417">
    <property type="entry name" value="P-loop_NTPase"/>
</dbReference>
<organism evidence="12 13">
    <name type="scientific">Chironomus riparius</name>
    <dbReference type="NCBI Taxonomy" id="315576"/>
    <lineage>
        <taxon>Eukaryota</taxon>
        <taxon>Metazoa</taxon>
        <taxon>Ecdysozoa</taxon>
        <taxon>Arthropoda</taxon>
        <taxon>Hexapoda</taxon>
        <taxon>Insecta</taxon>
        <taxon>Pterygota</taxon>
        <taxon>Neoptera</taxon>
        <taxon>Endopterygota</taxon>
        <taxon>Diptera</taxon>
        <taxon>Nematocera</taxon>
        <taxon>Chironomoidea</taxon>
        <taxon>Chironomidae</taxon>
        <taxon>Chironominae</taxon>
        <taxon>Chironomus</taxon>
    </lineage>
</organism>
<evidence type="ECO:0000256" key="2">
    <source>
        <dbReference type="ARBA" id="ARBA00022741"/>
    </source>
</evidence>
<feature type="compositionally biased region" description="Basic and acidic residues" evidence="9">
    <location>
        <begin position="118"/>
        <end position="137"/>
    </location>
</feature>
<keyword evidence="4 8" id="KW-0347">Helicase</keyword>
<evidence type="ECO:0000256" key="9">
    <source>
        <dbReference type="SAM" id="MobiDB-lite"/>
    </source>
</evidence>
<sequence length="749" mass="85692">MLKIEGRNVGKLIGVRGATIKQMQEEHNVRISISKEDDQDGMRTVEFQGEDQDIQNVTEVIRQRFLNERQGNSYESRPRINSNERNSGYNQRSDNNERSSGYTQRYDNNRGGYGRNYDQTRNERSEPEHYPNREFRQSRGGFNNYGNNQQQQVNRYNSSSNNENEWGSSGTTFQHPPARNNYQQPRKSNPEDWNSAEIEMKANFQPSLNTYKSNSNADNKNNSSYERHNSSYNKRSRDGNFNNYRTGSNDNNNNNNVESSEPKAFTPIDWEKLNKDCDLARQERWAKCPQLIKDFYEEHPKTSQMSDEQVEQFREENNNISVSKVFEQDIPTSSMPKPITNFEYAFEKFPDLMNEIHKQGFTKPSPIQSQMWPILMKGNDCIGIAQTGTGKTLAFLLPALIHVDGQPHARGIAARGGPNVLVLCPTRELAIQIEKEVSKYQYRGIRAVCLYGGNDRRKQIEVVESGIEIIIATPGRLNDLVASNYIKVESITYLVLDEADRMLDMGFEPQIRKILLDIRDDRQTVMTSATWPTGVRRLASSYMKNPYQVVIGSLDLAATHTVSQRIEIIDEDDKYERIVRFAQQELGKNDKAIIFCGKKDRADSLSCDFVLKGIQCQSIHGNREQSDREQALEDIKSGEVNILIATDVASRGIDIEDISYVVNYDFPRNIEEYVHRVGRTGRAGKTGISLSLLTRSDWGVAKDLINILKEANQEVPEELLKMAERFENRKPREGGRGGFRGSSRGHGMF</sequence>
<feature type="compositionally biased region" description="Polar residues" evidence="9">
    <location>
        <begin position="69"/>
        <end position="106"/>
    </location>
</feature>
<feature type="compositionally biased region" description="Low complexity" evidence="9">
    <location>
        <begin position="212"/>
        <end position="224"/>
    </location>
</feature>
<dbReference type="InterPro" id="IPR004087">
    <property type="entry name" value="KH_dom"/>
</dbReference>
<evidence type="ECO:0000256" key="1">
    <source>
        <dbReference type="ARBA" id="ARBA00012552"/>
    </source>
</evidence>
<dbReference type="PROSITE" id="PS51194">
    <property type="entry name" value="HELICASE_CTER"/>
    <property type="match status" value="1"/>
</dbReference>
<dbReference type="PANTHER" id="PTHR47958">
    <property type="entry name" value="ATP-DEPENDENT RNA HELICASE DBP3"/>
    <property type="match status" value="1"/>
</dbReference>
<evidence type="ECO:0000256" key="4">
    <source>
        <dbReference type="ARBA" id="ARBA00022806"/>
    </source>
</evidence>
<keyword evidence="3 8" id="KW-0378">Hydrolase</keyword>
<dbReference type="GO" id="GO:0003724">
    <property type="term" value="F:RNA helicase activity"/>
    <property type="evidence" value="ECO:0007669"/>
    <property type="project" value="UniProtKB-EC"/>
</dbReference>
<feature type="compositionally biased region" description="Low complexity" evidence="9">
    <location>
        <begin position="242"/>
        <end position="256"/>
    </location>
</feature>
<feature type="region of interest" description="Disordered" evidence="9">
    <location>
        <begin position="730"/>
        <end position="749"/>
    </location>
</feature>
<comment type="catalytic activity">
    <reaction evidence="6">
        <text>ATP + H2O = ADP + phosphate + H(+)</text>
        <dbReference type="Rhea" id="RHEA:13065"/>
        <dbReference type="ChEBI" id="CHEBI:15377"/>
        <dbReference type="ChEBI" id="CHEBI:15378"/>
        <dbReference type="ChEBI" id="CHEBI:30616"/>
        <dbReference type="ChEBI" id="CHEBI:43474"/>
        <dbReference type="ChEBI" id="CHEBI:456216"/>
        <dbReference type="EC" id="3.6.4.13"/>
    </reaction>
</comment>
<dbReference type="SMART" id="SM00487">
    <property type="entry name" value="DEXDc"/>
    <property type="match status" value="1"/>
</dbReference>
<evidence type="ECO:0000256" key="7">
    <source>
        <dbReference type="PROSITE-ProRule" id="PRU00117"/>
    </source>
</evidence>
<dbReference type="GO" id="GO:0016787">
    <property type="term" value="F:hydrolase activity"/>
    <property type="evidence" value="ECO:0007669"/>
    <property type="project" value="UniProtKB-KW"/>
</dbReference>
<dbReference type="Pfam" id="PF00013">
    <property type="entry name" value="KH_1"/>
    <property type="match status" value="1"/>
</dbReference>
<dbReference type="InterPro" id="IPR004088">
    <property type="entry name" value="KH_dom_type_1"/>
</dbReference>
<dbReference type="PROSITE" id="PS51192">
    <property type="entry name" value="HELICASE_ATP_BIND_1"/>
    <property type="match status" value="1"/>
</dbReference>
<dbReference type="Proteomes" id="UP001153620">
    <property type="component" value="Chromosome 3"/>
</dbReference>
<dbReference type="FunFam" id="3.40.50.300:FF:000079">
    <property type="entry name" value="probable ATP-dependent RNA helicase DDX17"/>
    <property type="match status" value="1"/>
</dbReference>
<dbReference type="GO" id="GO:0005524">
    <property type="term" value="F:ATP binding"/>
    <property type="evidence" value="ECO:0007669"/>
    <property type="project" value="UniProtKB-KW"/>
</dbReference>
<feature type="domain" description="Helicase ATP-binding" evidence="10">
    <location>
        <begin position="372"/>
        <end position="549"/>
    </location>
</feature>
<evidence type="ECO:0000313" key="13">
    <source>
        <dbReference type="Proteomes" id="UP001153620"/>
    </source>
</evidence>
<dbReference type="PROSITE" id="PS00039">
    <property type="entry name" value="DEAD_ATP_HELICASE"/>
    <property type="match status" value="1"/>
</dbReference>
<dbReference type="Pfam" id="PF00271">
    <property type="entry name" value="Helicase_C"/>
    <property type="match status" value="1"/>
</dbReference>
<dbReference type="CDD" id="cd18787">
    <property type="entry name" value="SF2_C_DEAD"/>
    <property type="match status" value="1"/>
</dbReference>
<dbReference type="Pfam" id="PF00270">
    <property type="entry name" value="DEAD"/>
    <property type="match status" value="1"/>
</dbReference>
<evidence type="ECO:0000256" key="8">
    <source>
        <dbReference type="RuleBase" id="RU000492"/>
    </source>
</evidence>
<protein>
    <recommendedName>
        <fullName evidence="1">RNA helicase</fullName>
        <ecNumber evidence="1">3.6.4.13</ecNumber>
    </recommendedName>
</protein>
<dbReference type="EC" id="3.6.4.13" evidence="1"/>
<dbReference type="InterPro" id="IPR011545">
    <property type="entry name" value="DEAD/DEAH_box_helicase_dom"/>
</dbReference>
<reference evidence="12" key="2">
    <citation type="submission" date="2022-10" db="EMBL/GenBank/DDBJ databases">
        <authorList>
            <consortium name="ENA_rothamsted_submissions"/>
            <consortium name="culmorum"/>
            <person name="King R."/>
        </authorList>
    </citation>
    <scope>NUCLEOTIDE SEQUENCE</scope>
</reference>
<dbReference type="FunFam" id="3.40.50.300:FF:000008">
    <property type="entry name" value="ATP-dependent RNA helicase RhlB"/>
    <property type="match status" value="1"/>
</dbReference>
<evidence type="ECO:0000256" key="6">
    <source>
        <dbReference type="ARBA" id="ARBA00047984"/>
    </source>
</evidence>